<proteinExistence type="predicted"/>
<evidence type="ECO:0000313" key="3">
    <source>
        <dbReference type="EMBL" id="PTD97465.1"/>
    </source>
</evidence>
<dbReference type="GO" id="GO:0046872">
    <property type="term" value="F:metal ion binding"/>
    <property type="evidence" value="ECO:0007669"/>
    <property type="project" value="UniProtKB-KW"/>
</dbReference>
<dbReference type="Gene3D" id="3.30.70.100">
    <property type="match status" value="1"/>
</dbReference>
<feature type="domain" description="HMA" evidence="2">
    <location>
        <begin position="2"/>
        <end position="68"/>
    </location>
</feature>
<dbReference type="OrthoDB" id="9813965at2"/>
<reference evidence="3 4" key="2">
    <citation type="submission" date="2018-04" db="EMBL/GenBank/DDBJ databases">
        <title>Thauera lacus sp. nov., isolated from an saline lake in Inner Mongolia, China.</title>
        <authorList>
            <person name="Liang Q.-Y."/>
        </authorList>
    </citation>
    <scope>NUCLEOTIDE SEQUENCE [LARGE SCALE GENOMIC DNA]</scope>
    <source>
        <strain evidence="3 4">D20</strain>
    </source>
</reference>
<dbReference type="Pfam" id="PF00403">
    <property type="entry name" value="HMA"/>
    <property type="match status" value="1"/>
</dbReference>
<dbReference type="SUPFAM" id="SSF55008">
    <property type="entry name" value="HMA, heavy metal-associated domain"/>
    <property type="match status" value="1"/>
</dbReference>
<dbReference type="FunFam" id="3.30.70.100:FF:000001">
    <property type="entry name" value="ATPase copper transporting beta"/>
    <property type="match status" value="1"/>
</dbReference>
<dbReference type="InterPro" id="IPR006121">
    <property type="entry name" value="HMA_dom"/>
</dbReference>
<comment type="caution">
    <text evidence="3">The sequence shown here is derived from an EMBL/GenBank/DDBJ whole genome shotgun (WGS) entry which is preliminary data.</text>
</comment>
<keyword evidence="4" id="KW-1185">Reference proteome</keyword>
<dbReference type="EMBL" id="PZKC01000003">
    <property type="protein sequence ID" value="PTD97465.1"/>
    <property type="molecule type" value="Genomic_DNA"/>
</dbReference>
<dbReference type="PROSITE" id="PS50846">
    <property type="entry name" value="HMA_2"/>
    <property type="match status" value="1"/>
</dbReference>
<protein>
    <submittedName>
        <fullName evidence="3">Heavy metal transporter</fullName>
    </submittedName>
</protein>
<dbReference type="CDD" id="cd00371">
    <property type="entry name" value="HMA"/>
    <property type="match status" value="1"/>
</dbReference>
<dbReference type="AlphaFoldDB" id="A0A2T4II68"/>
<keyword evidence="1" id="KW-0479">Metal-binding</keyword>
<dbReference type="InterPro" id="IPR036163">
    <property type="entry name" value="HMA_dom_sf"/>
</dbReference>
<evidence type="ECO:0000259" key="2">
    <source>
        <dbReference type="PROSITE" id="PS50846"/>
    </source>
</evidence>
<sequence>MNEVTIKIEGMSCGGCVRNVTGVLQALKGVSAAEVSLEGACARVIYDPALLGVEQLREAVEAAGFDAPV</sequence>
<gene>
    <name evidence="3" type="ORF">C8261_04280</name>
</gene>
<dbReference type="PROSITE" id="PS01047">
    <property type="entry name" value="HMA_1"/>
    <property type="match status" value="1"/>
</dbReference>
<organism evidence="3 4">
    <name type="scientific">Pseudothauera lacus</name>
    <dbReference type="NCBI Taxonomy" id="2136175"/>
    <lineage>
        <taxon>Bacteria</taxon>
        <taxon>Pseudomonadati</taxon>
        <taxon>Pseudomonadota</taxon>
        <taxon>Betaproteobacteria</taxon>
        <taxon>Rhodocyclales</taxon>
        <taxon>Zoogloeaceae</taxon>
        <taxon>Pseudothauera</taxon>
    </lineage>
</organism>
<name>A0A2T4II68_9RHOO</name>
<reference evidence="3 4" key="1">
    <citation type="submission" date="2018-03" db="EMBL/GenBank/DDBJ databases">
        <authorList>
            <person name="Keele B.F."/>
        </authorList>
    </citation>
    <scope>NUCLEOTIDE SEQUENCE [LARGE SCALE GENOMIC DNA]</scope>
    <source>
        <strain evidence="3 4">D20</strain>
    </source>
</reference>
<accession>A0A2T4II68</accession>
<dbReference type="Proteomes" id="UP000241193">
    <property type="component" value="Unassembled WGS sequence"/>
</dbReference>
<dbReference type="InterPro" id="IPR017969">
    <property type="entry name" value="Heavy-metal-associated_CS"/>
</dbReference>
<evidence type="ECO:0000313" key="4">
    <source>
        <dbReference type="Proteomes" id="UP000241193"/>
    </source>
</evidence>
<dbReference type="PANTHER" id="PTHR46594">
    <property type="entry name" value="P-TYPE CATION-TRANSPORTING ATPASE"/>
    <property type="match status" value="1"/>
</dbReference>
<dbReference type="PANTHER" id="PTHR46594:SF4">
    <property type="entry name" value="P-TYPE CATION-TRANSPORTING ATPASE"/>
    <property type="match status" value="1"/>
</dbReference>
<dbReference type="RefSeq" id="WP_107492663.1">
    <property type="nucleotide sequence ID" value="NZ_PZKC01000003.1"/>
</dbReference>
<evidence type="ECO:0000256" key="1">
    <source>
        <dbReference type="ARBA" id="ARBA00022723"/>
    </source>
</evidence>
<dbReference type="PRINTS" id="PR00942">
    <property type="entry name" value="CUATPASEI"/>
</dbReference>